<name>A0A3Q9BSP0_9BURK</name>
<dbReference type="EMBL" id="CP034464">
    <property type="protein sequence ID" value="AZP13668.1"/>
    <property type="molecule type" value="Genomic_DNA"/>
</dbReference>
<dbReference type="AlphaFoldDB" id="A0A3Q9BSP0"/>
<keyword evidence="1" id="KW-1133">Transmembrane helix</keyword>
<evidence type="ECO:0000313" key="3">
    <source>
        <dbReference type="Proteomes" id="UP000275663"/>
    </source>
</evidence>
<dbReference type="PANTHER" id="PTHR30441">
    <property type="entry name" value="DUF748 DOMAIN-CONTAINING PROTEIN"/>
    <property type="match status" value="1"/>
</dbReference>
<keyword evidence="3" id="KW-1185">Reference proteome</keyword>
<protein>
    <submittedName>
        <fullName evidence="2">DUF748 domain-containing protein</fullName>
    </submittedName>
</protein>
<keyword evidence="1" id="KW-0812">Transmembrane</keyword>
<organism evidence="2 3">
    <name type="scientific">Undibacterium parvum</name>
    <dbReference type="NCBI Taxonomy" id="401471"/>
    <lineage>
        <taxon>Bacteria</taxon>
        <taxon>Pseudomonadati</taxon>
        <taxon>Pseudomonadota</taxon>
        <taxon>Betaproteobacteria</taxon>
        <taxon>Burkholderiales</taxon>
        <taxon>Oxalobacteraceae</taxon>
        <taxon>Undibacterium</taxon>
    </lineage>
</organism>
<dbReference type="Pfam" id="PF05359">
    <property type="entry name" value="DUF748"/>
    <property type="match status" value="3"/>
</dbReference>
<dbReference type="Proteomes" id="UP000275663">
    <property type="component" value="Chromosome"/>
</dbReference>
<dbReference type="Gene3D" id="3.30.1330.60">
    <property type="entry name" value="OmpA-like domain"/>
    <property type="match status" value="1"/>
</dbReference>
<dbReference type="InterPro" id="IPR036737">
    <property type="entry name" value="OmpA-like_sf"/>
</dbReference>
<gene>
    <name evidence="2" type="ORF">EJN92_17765</name>
</gene>
<evidence type="ECO:0000256" key="1">
    <source>
        <dbReference type="SAM" id="Phobius"/>
    </source>
</evidence>
<dbReference type="PANTHER" id="PTHR30441:SF8">
    <property type="entry name" value="DUF748 DOMAIN-CONTAINING PROTEIN"/>
    <property type="match status" value="1"/>
</dbReference>
<accession>A0A3Q9BSP0</accession>
<reference evidence="2 3" key="1">
    <citation type="journal article" date="2011" name="Int. J. Syst. Evol. Microbiol.">
        <title>Description of Undibacterium oligocarboniphilum sp. nov., isolated from purified water, and Undibacterium pigrum strain CCUG 49012 as the type strain of Undibacterium parvum sp. nov., and emended descriptions of the genus Undibacterium and the species Undibacterium pigrum.</title>
        <authorList>
            <person name="Eder W."/>
            <person name="Wanner G."/>
            <person name="Ludwig W."/>
            <person name="Busse H.J."/>
            <person name="Ziemke-Kageler F."/>
            <person name="Lang E."/>
        </authorList>
    </citation>
    <scope>NUCLEOTIDE SEQUENCE [LARGE SCALE GENOMIC DNA]</scope>
    <source>
        <strain evidence="2 3">DSM 23061</strain>
    </source>
</reference>
<dbReference type="InterPro" id="IPR052894">
    <property type="entry name" value="AsmA-related"/>
</dbReference>
<keyword evidence="1" id="KW-0472">Membrane</keyword>
<dbReference type="InterPro" id="IPR008023">
    <property type="entry name" value="DUF748"/>
</dbReference>
<dbReference type="RefSeq" id="WP_126129037.1">
    <property type="nucleotide sequence ID" value="NZ_CP034464.1"/>
</dbReference>
<dbReference type="KEGG" id="upv:EJN92_17765"/>
<dbReference type="GO" id="GO:0005886">
    <property type="term" value="C:plasma membrane"/>
    <property type="evidence" value="ECO:0007669"/>
    <property type="project" value="TreeGrafter"/>
</dbReference>
<proteinExistence type="predicted"/>
<dbReference type="OrthoDB" id="9757969at2"/>
<evidence type="ECO:0000313" key="2">
    <source>
        <dbReference type="EMBL" id="AZP13668.1"/>
    </source>
</evidence>
<sequence>MTLLAKQFFKRIWQGRIKTILLGVFAVIVLLMFVSWLALPSYVKQVATQQVQQQIGRKLEISDLSFSPLSLTLTANGISLFEPDNKTPAVTLKTAVFSLSGASIYHRALVMDEILLDQLALHLIRTSADDHGRYNFSDILDKIAAMPKSESPFRFSLANVQVKNSSLQFDDKVLDQKIAVTALNLGLPFMSNFPKSIQTFVQPMLSAKINGTAFALTGRSKPFDTSLETSLAIDLDHLELANFLAYSPVALPVKIQSAQLTTKLDLIFSRKNLQSEILLAGVLELDKVALQDTQNAPLLKLASVKTQIKSANLSTSTLTLDKLLIDTPEVWAALDEKGGLNWNQLAQKNTPVVANKQPASSGVAAKADVSPSKDAHKPVLVLNEFLLDKGMLHFSDALNATPAQSMEISGIKLSVKQLSSVADAKLAPLSLSANLGLDQKLQFDGEFHPMTAVLHGSASLDELRLESYQAYLNRFLAANLSGRVSLKSQIDMQQGQVSVSELGLSLADLKLIPQTKNEGQIAIKTVQLDKLALSTETRAIKLGGLRIDGLDADIRRDANGKINLQKWLVPVKASAAVAKTGETNAKSPDWKIEMEKFSLDASSLAFLDQTVSPNVNLKLDGLTFNADNVSSDLGQSINLKFASNINRKAKLSVSGTLSPKLKQIALNLDAQALPLSSVFPYVSNLLNVQLSRGTLTSKAKISLLNEPGQSLVSKFEGGVSLNDFQIFENGETDDFLEWKSVNLEGINASIGGSKQFVSVRKLGLNDFFTKLVLSSKGKLNLRNIVVHDTKEVATPNVDVAGASSSAASKPVVALEKPQPPKVATNPVKITIAQTVLRGGNVNFTDNFIKPNYTANLTGLAGSVGSISSDNAEPATVALSGKIDNDAALLISGTLNPLSSPIFLDIKASANGIQLTRLSQYAAKYAGYSISKGSLSVKVAYRIENNQLQAENEVRLDQLTFGEKSDSPDATKLPVNLALALLRDNDGVIAINLPVSGSLSDPQFSIGGIIFKVLGNILTKAITSPFALLGAAFGGGDELAYVEFAPGSAALSTTAITKLDGLAKALKERSKLRLDIAGRVDPETDKAGLKMQSLDNKILAIKGRELQKNDSSIDTKQVQVDEADRKKYIEDVYSAEKFSKPRNMIGIAKTLPPEEAIAAVLANTPIAADALRALAQKRADLVFEYLEQRAGVSKERLFLIAPRLNSEGITDKAAVSRVDFSLK</sequence>
<dbReference type="GO" id="GO:0090313">
    <property type="term" value="P:regulation of protein targeting to membrane"/>
    <property type="evidence" value="ECO:0007669"/>
    <property type="project" value="TreeGrafter"/>
</dbReference>
<feature type="transmembrane region" description="Helical" evidence="1">
    <location>
        <begin position="20"/>
        <end position="39"/>
    </location>
</feature>